<reference evidence="2" key="1">
    <citation type="submission" date="2021-02" db="EMBL/GenBank/DDBJ databases">
        <authorList>
            <person name="Dougan E. K."/>
            <person name="Rhodes N."/>
            <person name="Thang M."/>
            <person name="Chan C."/>
        </authorList>
    </citation>
    <scope>NUCLEOTIDE SEQUENCE</scope>
</reference>
<organism evidence="2 3">
    <name type="scientific">Polarella glacialis</name>
    <name type="common">Dinoflagellate</name>
    <dbReference type="NCBI Taxonomy" id="89957"/>
    <lineage>
        <taxon>Eukaryota</taxon>
        <taxon>Sar</taxon>
        <taxon>Alveolata</taxon>
        <taxon>Dinophyceae</taxon>
        <taxon>Suessiales</taxon>
        <taxon>Suessiaceae</taxon>
        <taxon>Polarella</taxon>
    </lineage>
</organism>
<accession>A0A813K3B0</accession>
<sequence length="123" mass="12786">PHLRSQPWFGASQNRRGRKALSLVLFGTTCRLGMEARGFILPPGGRSRDASLAAATASLLLVGPSAASAAAVPALFPPAPSGIDVLPEAQQQAVFALIFAVLGLLTWLVTGVGFRSLRAVLPQ</sequence>
<feature type="transmembrane region" description="Helical" evidence="1">
    <location>
        <begin position="52"/>
        <end position="73"/>
    </location>
</feature>
<proteinExistence type="predicted"/>
<feature type="transmembrane region" description="Helical" evidence="1">
    <location>
        <begin position="93"/>
        <end position="114"/>
    </location>
</feature>
<gene>
    <name evidence="2" type="ORF">PGLA2088_LOCUS27436</name>
</gene>
<protein>
    <submittedName>
        <fullName evidence="2">Uncharacterized protein</fullName>
    </submittedName>
</protein>
<dbReference type="Proteomes" id="UP000626109">
    <property type="component" value="Unassembled WGS sequence"/>
</dbReference>
<keyword evidence="1" id="KW-1133">Transmembrane helix</keyword>
<comment type="caution">
    <text evidence="2">The sequence shown here is derived from an EMBL/GenBank/DDBJ whole genome shotgun (WGS) entry which is preliminary data.</text>
</comment>
<keyword evidence="1" id="KW-0472">Membrane</keyword>
<name>A0A813K3B0_POLGL</name>
<feature type="non-terminal residue" evidence="2">
    <location>
        <position position="123"/>
    </location>
</feature>
<feature type="non-terminal residue" evidence="2">
    <location>
        <position position="1"/>
    </location>
</feature>
<keyword evidence="1" id="KW-0812">Transmembrane</keyword>
<evidence type="ECO:0000256" key="1">
    <source>
        <dbReference type="SAM" id="Phobius"/>
    </source>
</evidence>
<evidence type="ECO:0000313" key="2">
    <source>
        <dbReference type="EMBL" id="CAE8691490.1"/>
    </source>
</evidence>
<dbReference type="EMBL" id="CAJNNW010027451">
    <property type="protein sequence ID" value="CAE8691490.1"/>
    <property type="molecule type" value="Genomic_DNA"/>
</dbReference>
<dbReference type="AlphaFoldDB" id="A0A813K3B0"/>
<evidence type="ECO:0000313" key="3">
    <source>
        <dbReference type="Proteomes" id="UP000626109"/>
    </source>
</evidence>